<protein>
    <submittedName>
        <fullName evidence="2">Uncharacterized protein</fullName>
    </submittedName>
</protein>
<dbReference type="Proteomes" id="UP000093336">
    <property type="component" value="Unassembled WGS sequence"/>
</dbReference>
<accession>A0ABX2XVQ1</accession>
<keyword evidence="3" id="KW-1185">Reference proteome</keyword>
<evidence type="ECO:0000313" key="2">
    <source>
        <dbReference type="EMBL" id="OCH98291.1"/>
    </source>
</evidence>
<name>A0ABX2XVQ1_9GAMM</name>
<dbReference type="EMBL" id="LYOZ01000016">
    <property type="protein sequence ID" value="OCH98291.1"/>
    <property type="molecule type" value="Genomic_DNA"/>
</dbReference>
<evidence type="ECO:0000313" key="3">
    <source>
        <dbReference type="Proteomes" id="UP000093336"/>
    </source>
</evidence>
<reference evidence="2 3" key="1">
    <citation type="submission" date="2016-05" db="EMBL/GenBank/DDBJ databases">
        <authorList>
            <person name="Prochazka B."/>
            <person name="Indra A."/>
            <person name="Hasenberger P."/>
            <person name="Blaschitz M."/>
            <person name="Wagner L."/>
            <person name="Wewalka G."/>
            <person name="Sorschag S."/>
            <person name="Schmid D."/>
            <person name="Ruppitsch W."/>
        </authorList>
    </citation>
    <scope>NUCLEOTIDE SEQUENCE [LARGE SCALE GENOMIC DNA]</scope>
    <source>
        <strain evidence="2 3">974010_12</strain>
    </source>
</reference>
<sequence length="268" mass="29969">MPHGSKNQTVTGNQGSPGQQRDDEKKEVSSLPPEKTTNLSHVLTFVKFHGEAWDHSATIFGKPEEASSENYFSVYPLKEKTPPSLGDPDDGIANMRIILLNLKRMLYTGIHFESPEELQKFPHEKIEVPVTQDQFEAAYKAAKKEKKRAIKGEAKYSVIPTSITYSCAGHQQQIADIISTPNEKKLFWSTGKMWPSHTFENGKKVAENRKNGVIETPLSAPEIKPLEAQILPKLSMFSVKSLVKSFAEASIASQKEKLERIGFSTQKL</sequence>
<comment type="caution">
    <text evidence="2">The sequence shown here is derived from an EMBL/GenBank/DDBJ whole genome shotgun (WGS) entry which is preliminary data.</text>
</comment>
<feature type="compositionally biased region" description="Polar residues" evidence="1">
    <location>
        <begin position="1"/>
        <end position="19"/>
    </location>
</feature>
<evidence type="ECO:0000256" key="1">
    <source>
        <dbReference type="SAM" id="MobiDB-lite"/>
    </source>
</evidence>
<gene>
    <name evidence="2" type="ORF">A8135_12090</name>
</gene>
<dbReference type="RefSeq" id="WP_065620690.1">
    <property type="nucleotide sequence ID" value="NZ_LYOZ01000016.1"/>
</dbReference>
<organism evidence="2 3">
    <name type="scientific">Legionella jamestowniensis</name>
    <dbReference type="NCBI Taxonomy" id="455"/>
    <lineage>
        <taxon>Bacteria</taxon>
        <taxon>Pseudomonadati</taxon>
        <taxon>Pseudomonadota</taxon>
        <taxon>Gammaproteobacteria</taxon>
        <taxon>Legionellales</taxon>
        <taxon>Legionellaceae</taxon>
        <taxon>Legionella</taxon>
    </lineage>
</organism>
<feature type="region of interest" description="Disordered" evidence="1">
    <location>
        <begin position="1"/>
        <end position="35"/>
    </location>
</feature>
<proteinExistence type="predicted"/>